<feature type="region of interest" description="Disordered" evidence="6">
    <location>
        <begin position="82"/>
        <end position="101"/>
    </location>
</feature>
<dbReference type="HAMAP" id="MF_03187">
    <property type="entry name" value="Methyltr_EFM5"/>
    <property type="match status" value="1"/>
</dbReference>
<dbReference type="RefSeq" id="XP_010427752.2">
    <property type="nucleotide sequence ID" value="XM_010429450.2"/>
</dbReference>
<name>A0ABM0TKJ2_CAMSA</name>
<dbReference type="InterPro" id="IPR041370">
    <property type="entry name" value="Mlase_EEF1AKMT1/ZCCHC4"/>
</dbReference>
<comment type="function">
    <text evidence="5">S-adenosyl-L-methionine-dependent protein-lysine N-methyltransferase that methylates elongation factor 1-alpha.</text>
</comment>
<dbReference type="PROSITE" id="PS00092">
    <property type="entry name" value="N6_MTASE"/>
    <property type="match status" value="1"/>
</dbReference>
<keyword evidence="2 5" id="KW-0963">Cytoplasm</keyword>
<proteinExistence type="inferred from homology"/>
<evidence type="ECO:0000256" key="6">
    <source>
        <dbReference type="SAM" id="MobiDB-lite"/>
    </source>
</evidence>
<dbReference type="GeneID" id="104712530"/>
<accession>A0ABM0TKJ2</accession>
<organism evidence="7 8">
    <name type="scientific">Camelina sativa</name>
    <name type="common">False flax</name>
    <name type="synonym">Myagrum sativum</name>
    <dbReference type="NCBI Taxonomy" id="90675"/>
    <lineage>
        <taxon>Eukaryota</taxon>
        <taxon>Viridiplantae</taxon>
        <taxon>Streptophyta</taxon>
        <taxon>Embryophyta</taxon>
        <taxon>Tracheophyta</taxon>
        <taxon>Spermatophyta</taxon>
        <taxon>Magnoliopsida</taxon>
        <taxon>eudicotyledons</taxon>
        <taxon>Gunneridae</taxon>
        <taxon>Pentapetalae</taxon>
        <taxon>rosids</taxon>
        <taxon>malvids</taxon>
        <taxon>Brassicales</taxon>
        <taxon>Brassicaceae</taxon>
        <taxon>Camelineae</taxon>
        <taxon>Camelina</taxon>
    </lineage>
</organism>
<dbReference type="Pfam" id="PF10237">
    <property type="entry name" value="N6-adenineMlase"/>
    <property type="match status" value="1"/>
</dbReference>
<protein>
    <recommendedName>
        <fullName evidence="5">Protein-lysine N-methyltransferase LOC104712530</fullName>
        <ecNumber evidence="5">2.1.1.-</ecNumber>
    </recommendedName>
</protein>
<feature type="compositionally biased region" description="Polar residues" evidence="6">
    <location>
        <begin position="85"/>
        <end position="95"/>
    </location>
</feature>
<keyword evidence="7" id="KW-1185">Reference proteome</keyword>
<sequence length="285" mass="32238">MRFLYKCKPNRKALNPLNSQLAVSVKLTPSRYTEAPMEREDELQRLNGQASSAPLDGDVEDDDPLVLSSQALAALQEFLADQNKPAASTPPTSSVAGGDESDKVELVTEDWRLSQFWYEPETAETVAEEVVTLSQRFSDCRVACIACPTLYVYLKKRDPSLHVQLLEYDMRFERYGSEFTFYDYNEPEDLPLQLKHCFHIIVADPPYLSRECLERVSQTISFLSIPVDSLLLLLTGEVQREHAAELLGVRPCVFKPHHSSKLGNEFRLFISYDPGTRLGGLEEDS</sequence>
<dbReference type="PANTHER" id="PTHR13200:SF0">
    <property type="entry name" value="EEF1A LYSINE METHYLTRANSFERASE 1"/>
    <property type="match status" value="1"/>
</dbReference>
<dbReference type="Proteomes" id="UP000694864">
    <property type="component" value="Chromosome 9"/>
</dbReference>
<evidence type="ECO:0000256" key="2">
    <source>
        <dbReference type="ARBA" id="ARBA00022490"/>
    </source>
</evidence>
<dbReference type="InterPro" id="IPR019369">
    <property type="entry name" value="Efm5/EEF1AKMT1"/>
</dbReference>
<evidence type="ECO:0000256" key="5">
    <source>
        <dbReference type="HAMAP-Rule" id="MF_03187"/>
    </source>
</evidence>
<comment type="subcellular location">
    <subcellularLocation>
        <location evidence="1 5">Cytoplasm</location>
    </subcellularLocation>
</comment>
<evidence type="ECO:0000256" key="3">
    <source>
        <dbReference type="ARBA" id="ARBA00022603"/>
    </source>
</evidence>
<reference evidence="8" key="2">
    <citation type="submission" date="2025-08" db="UniProtKB">
        <authorList>
            <consortium name="RefSeq"/>
        </authorList>
    </citation>
    <scope>IDENTIFICATION</scope>
    <source>
        <tissue evidence="8">Leaf</tissue>
    </source>
</reference>
<dbReference type="InterPro" id="IPR002052">
    <property type="entry name" value="DNA_methylase_N6_adenine_CS"/>
</dbReference>
<gene>
    <name evidence="8" type="primary">LOC104712530</name>
</gene>
<evidence type="ECO:0000313" key="8">
    <source>
        <dbReference type="RefSeq" id="XP_010427752.2"/>
    </source>
</evidence>
<keyword evidence="4 5" id="KW-0808">Transferase</keyword>
<evidence type="ECO:0000256" key="4">
    <source>
        <dbReference type="ARBA" id="ARBA00022679"/>
    </source>
</evidence>
<dbReference type="PANTHER" id="PTHR13200">
    <property type="entry name" value="EEF1A LYSINE METHYLTRANSFERASE 1"/>
    <property type="match status" value="1"/>
</dbReference>
<keyword evidence="3 5" id="KW-0489">Methyltransferase</keyword>
<evidence type="ECO:0000256" key="1">
    <source>
        <dbReference type="ARBA" id="ARBA00004496"/>
    </source>
</evidence>
<reference evidence="7" key="1">
    <citation type="journal article" date="2014" name="Nat. Commun.">
        <title>The emerging biofuel crop Camelina sativa retains a highly undifferentiated hexaploid genome structure.</title>
        <authorList>
            <person name="Kagale S."/>
            <person name="Koh C."/>
            <person name="Nixon J."/>
            <person name="Bollina V."/>
            <person name="Clarke W.E."/>
            <person name="Tuteja R."/>
            <person name="Spillane C."/>
            <person name="Robinson S.J."/>
            <person name="Links M.G."/>
            <person name="Clarke C."/>
            <person name="Higgins E.E."/>
            <person name="Huebert T."/>
            <person name="Sharpe A.G."/>
            <person name="Parkin I.A."/>
        </authorList>
    </citation>
    <scope>NUCLEOTIDE SEQUENCE [LARGE SCALE GENOMIC DNA]</scope>
    <source>
        <strain evidence="7">cv. DH55</strain>
    </source>
</reference>
<comment type="similarity">
    <text evidence="5">Belongs to the class I-like SAM-binding methyltransferase superfamily. EFM5 family.</text>
</comment>
<dbReference type="EC" id="2.1.1.-" evidence="5"/>
<evidence type="ECO:0000313" key="7">
    <source>
        <dbReference type="Proteomes" id="UP000694864"/>
    </source>
</evidence>